<accession>A0A0E9SY86</accession>
<protein>
    <submittedName>
        <fullName evidence="1">Uncharacterized protein</fullName>
    </submittedName>
</protein>
<organism evidence="1">
    <name type="scientific">Anguilla anguilla</name>
    <name type="common">European freshwater eel</name>
    <name type="synonym">Muraena anguilla</name>
    <dbReference type="NCBI Taxonomy" id="7936"/>
    <lineage>
        <taxon>Eukaryota</taxon>
        <taxon>Metazoa</taxon>
        <taxon>Chordata</taxon>
        <taxon>Craniata</taxon>
        <taxon>Vertebrata</taxon>
        <taxon>Euteleostomi</taxon>
        <taxon>Actinopterygii</taxon>
        <taxon>Neopterygii</taxon>
        <taxon>Teleostei</taxon>
        <taxon>Anguilliformes</taxon>
        <taxon>Anguillidae</taxon>
        <taxon>Anguilla</taxon>
    </lineage>
</organism>
<name>A0A0E9SY86_ANGAN</name>
<proteinExistence type="predicted"/>
<dbReference type="EMBL" id="GBXM01063079">
    <property type="protein sequence ID" value="JAH45498.1"/>
    <property type="molecule type" value="Transcribed_RNA"/>
</dbReference>
<reference evidence="1" key="1">
    <citation type="submission" date="2014-11" db="EMBL/GenBank/DDBJ databases">
        <authorList>
            <person name="Amaro Gonzalez C."/>
        </authorList>
    </citation>
    <scope>NUCLEOTIDE SEQUENCE</scope>
</reference>
<reference evidence="1" key="2">
    <citation type="journal article" date="2015" name="Fish Shellfish Immunol.">
        <title>Early steps in the European eel (Anguilla anguilla)-Vibrio vulnificus interaction in the gills: Role of the RtxA13 toxin.</title>
        <authorList>
            <person name="Callol A."/>
            <person name="Pajuelo D."/>
            <person name="Ebbesson L."/>
            <person name="Teles M."/>
            <person name="MacKenzie S."/>
            <person name="Amaro C."/>
        </authorList>
    </citation>
    <scope>NUCLEOTIDE SEQUENCE</scope>
</reference>
<sequence length="10" mass="1267">MYKRSNILKN</sequence>
<evidence type="ECO:0000313" key="1">
    <source>
        <dbReference type="EMBL" id="JAH45498.1"/>
    </source>
</evidence>